<dbReference type="NCBIfam" id="TIGR01167">
    <property type="entry name" value="LPXTG_anchor"/>
    <property type="match status" value="1"/>
</dbReference>
<dbReference type="Proteomes" id="UP000181860">
    <property type="component" value="Unassembled WGS sequence"/>
</dbReference>
<dbReference type="Pfam" id="PF00746">
    <property type="entry name" value="Gram_pos_anchor"/>
    <property type="match status" value="1"/>
</dbReference>
<evidence type="ECO:0000313" key="11">
    <source>
        <dbReference type="EMBL" id="WGO85424.1"/>
    </source>
</evidence>
<accession>A0AAX3UCJ5</accession>
<dbReference type="EMBL" id="CP123735">
    <property type="protein sequence ID" value="WGO85424.1"/>
    <property type="molecule type" value="Genomic_DNA"/>
</dbReference>
<reference evidence="11" key="3">
    <citation type="submission" date="2023-04" db="EMBL/GenBank/DDBJ databases">
        <authorList>
            <person name="Wang Y."/>
        </authorList>
    </citation>
    <scope>NUCLEOTIDE SEQUENCE</scope>
    <source>
        <strain evidence="11">ZW18</strain>
    </source>
</reference>
<feature type="domain" description="Gram-positive cocci surface proteins LPxTG" evidence="8">
    <location>
        <begin position="416"/>
        <end position="443"/>
    </location>
</feature>
<keyword evidence="6" id="KW-0472">Membrane</keyword>
<keyword evidence="5" id="KW-0572">Peptidoglycan-anchor</keyword>
<protein>
    <submittedName>
        <fullName evidence="11">Ig-like domain-containing protein</fullName>
    </submittedName>
    <submittedName>
        <fullName evidence="10">LPXTG-motif cell wall anchor domain-containing protein</fullName>
    </submittedName>
</protein>
<gene>
    <name evidence="11" type="ORF">QEJ78_08640</name>
    <name evidence="10" type="ORF">SAMN02983011_02239</name>
</gene>
<evidence type="ECO:0000256" key="4">
    <source>
        <dbReference type="ARBA" id="ARBA00022729"/>
    </source>
</evidence>
<feature type="domain" description="SDR-like Ig" evidence="9">
    <location>
        <begin position="50"/>
        <end position="135"/>
    </location>
</feature>
<dbReference type="InterPro" id="IPR019931">
    <property type="entry name" value="LPXTG_anchor"/>
</dbReference>
<feature type="transmembrane region" description="Helical" evidence="6">
    <location>
        <begin position="426"/>
        <end position="444"/>
    </location>
</feature>
<keyword evidence="12" id="KW-1185">Reference proteome</keyword>
<evidence type="ECO:0000259" key="9">
    <source>
        <dbReference type="Pfam" id="PF17961"/>
    </source>
</evidence>
<evidence type="ECO:0000256" key="2">
    <source>
        <dbReference type="ARBA" id="ARBA00022512"/>
    </source>
</evidence>
<name>A0AAX3UCJ5_9LACO</name>
<organism evidence="11 13">
    <name type="scientific">Lactobacillus kefiranofaciens</name>
    <dbReference type="NCBI Taxonomy" id="267818"/>
    <lineage>
        <taxon>Bacteria</taxon>
        <taxon>Bacillati</taxon>
        <taxon>Bacillota</taxon>
        <taxon>Bacilli</taxon>
        <taxon>Lactobacillales</taxon>
        <taxon>Lactobacillaceae</taxon>
        <taxon>Lactobacillus</taxon>
    </lineage>
</organism>
<feature type="signal peptide" evidence="7">
    <location>
        <begin position="1"/>
        <end position="18"/>
    </location>
</feature>
<evidence type="ECO:0000256" key="3">
    <source>
        <dbReference type="ARBA" id="ARBA00022525"/>
    </source>
</evidence>
<dbReference type="RefSeq" id="WP_013854894.1">
    <property type="nucleotide sequence ID" value="NZ_CP123735.1"/>
</dbReference>
<evidence type="ECO:0000256" key="7">
    <source>
        <dbReference type="SAM" id="SignalP"/>
    </source>
</evidence>
<evidence type="ECO:0000313" key="10">
    <source>
        <dbReference type="EMBL" id="SDA69772.1"/>
    </source>
</evidence>
<keyword evidence="4 7" id="KW-0732">Signal</keyword>
<dbReference type="EMBL" id="FMXC01000046">
    <property type="protein sequence ID" value="SDA69772.1"/>
    <property type="molecule type" value="Genomic_DNA"/>
</dbReference>
<evidence type="ECO:0000259" key="8">
    <source>
        <dbReference type="Pfam" id="PF00746"/>
    </source>
</evidence>
<dbReference type="Gene3D" id="2.60.40.740">
    <property type="match status" value="1"/>
</dbReference>
<dbReference type="GO" id="GO:0007155">
    <property type="term" value="P:cell adhesion"/>
    <property type="evidence" value="ECO:0007669"/>
    <property type="project" value="InterPro"/>
</dbReference>
<evidence type="ECO:0000313" key="13">
    <source>
        <dbReference type="Proteomes" id="UP001242513"/>
    </source>
</evidence>
<keyword evidence="6" id="KW-1133">Transmembrane helix</keyword>
<evidence type="ECO:0000256" key="1">
    <source>
        <dbReference type="ARBA" id="ARBA00004168"/>
    </source>
</evidence>
<dbReference type="InterPro" id="IPR041171">
    <property type="entry name" value="SDR_Ig"/>
</dbReference>
<evidence type="ECO:0000313" key="12">
    <source>
        <dbReference type="Proteomes" id="UP000181860"/>
    </source>
</evidence>
<keyword evidence="2" id="KW-0134">Cell wall</keyword>
<dbReference type="SUPFAM" id="SSF49401">
    <property type="entry name" value="Bacterial adhesins"/>
    <property type="match status" value="2"/>
</dbReference>
<feature type="chain" id="PRO_5044027815" evidence="7">
    <location>
        <begin position="19"/>
        <end position="449"/>
    </location>
</feature>
<dbReference type="InterPro" id="IPR008966">
    <property type="entry name" value="Adhesion_dom_sf"/>
</dbReference>
<dbReference type="Gene3D" id="2.60.40.1280">
    <property type="match status" value="1"/>
</dbReference>
<comment type="subcellular location">
    <subcellularLocation>
        <location evidence="1">Secreted</location>
        <location evidence="1">Cell wall</location>
        <topology evidence="1">Peptidoglycan-anchor</topology>
    </subcellularLocation>
</comment>
<sequence length="449" mass="50534">MKRFLAGLAFLTVLFLNAGLKTVLADAVDRSDNFTKIYIEQSDQLLQNNQLLTITAEFNDGRHKFKSGDTMTISWQSRAKKADLEAIEQEKDLIIKEVKVGTYTVKSHQVLVKFNDNVEKLKDVSGKLDFYAQVHNLTPQKQELVLQAGKREAKLMLAPRPENKLLAEFNGRLNMTGDSIAWEIKLNPDQKEFVNSLILATELPEGMEFDAQLKVLADGKLVNLDQSDVQYKNNGVAIRFNSKNYSGKAITVYLQTNILDKKALKHSNQFLLTYQLANNQPARKDIYEGTITNDRQGIEEKENVEGTRKYRSERVIKALSNLIELIFGKREKEKDSKPQVKTVADTYTPTINTKTAEQVNPKGLTGFDKNTHNAKNSTIKVAKTANSDPIEKDAPSETLAKANYHDSKDDTHRRVDHLPKTGETKLIILSVAGLGILFVGSILWKKSIK</sequence>
<dbReference type="Proteomes" id="UP001242513">
    <property type="component" value="Chromosome"/>
</dbReference>
<evidence type="ECO:0000256" key="5">
    <source>
        <dbReference type="ARBA" id="ARBA00023088"/>
    </source>
</evidence>
<reference evidence="11" key="2">
    <citation type="journal article" date="2022" name="Food Funct.">
        <title>Lactobacillus kefiranofaciens ZW18 from Kefir enhances the anti-tumor effect of anti-programmed cell death 1 (PD-1) immunotherapy by modulating the gut microbiota.</title>
        <authorList>
            <person name="Zhao J."/>
            <person name="Wang Y."/>
            <person name="Wang J."/>
            <person name="Lv M."/>
            <person name="Zhou C."/>
            <person name="Jia L."/>
            <person name="Geng W."/>
        </authorList>
    </citation>
    <scope>NUCLEOTIDE SEQUENCE</scope>
    <source>
        <strain evidence="11">ZW18</strain>
    </source>
</reference>
<dbReference type="InterPro" id="IPR011252">
    <property type="entry name" value="Fibrogen-bd_dom1"/>
</dbReference>
<evidence type="ECO:0000256" key="6">
    <source>
        <dbReference type="SAM" id="Phobius"/>
    </source>
</evidence>
<dbReference type="AlphaFoldDB" id="A0AAX3UCJ5"/>
<dbReference type="Pfam" id="PF17961">
    <property type="entry name" value="Big_8"/>
    <property type="match status" value="1"/>
</dbReference>
<keyword evidence="3" id="KW-0964">Secreted</keyword>
<keyword evidence="6" id="KW-0812">Transmembrane</keyword>
<proteinExistence type="predicted"/>
<reference evidence="10 12" key="1">
    <citation type="submission" date="2016-10" db="EMBL/GenBank/DDBJ databases">
        <authorList>
            <person name="Varghese N."/>
            <person name="Submissions S."/>
        </authorList>
    </citation>
    <scope>NUCLEOTIDE SEQUENCE [LARGE SCALE GENOMIC DNA]</scope>
    <source>
        <strain evidence="10 12">ATCC 43761</strain>
    </source>
</reference>